<dbReference type="RefSeq" id="WP_149815112.1">
    <property type="nucleotide sequence ID" value="NZ_VUOA01000003.1"/>
</dbReference>
<dbReference type="Proteomes" id="UP000323142">
    <property type="component" value="Unassembled WGS sequence"/>
</dbReference>
<organism evidence="2 3">
    <name type="scientific">Salinarimonas soli</name>
    <dbReference type="NCBI Taxonomy" id="1638099"/>
    <lineage>
        <taxon>Bacteria</taxon>
        <taxon>Pseudomonadati</taxon>
        <taxon>Pseudomonadota</taxon>
        <taxon>Alphaproteobacteria</taxon>
        <taxon>Hyphomicrobiales</taxon>
        <taxon>Salinarimonadaceae</taxon>
        <taxon>Salinarimonas</taxon>
    </lineage>
</organism>
<sequence>MADKSAETSSKRGTIEKPVQERLGRELRVAYGTIEAKPAFLGDPALPPQFDEPVRRLHRAQKAHATGVAAVERALSGLGSDADEPPAPPRHEKR</sequence>
<protein>
    <submittedName>
        <fullName evidence="2">Uncharacterized protein</fullName>
    </submittedName>
</protein>
<dbReference type="OrthoDB" id="8021120at2"/>
<reference evidence="2 3" key="1">
    <citation type="submission" date="2019-09" db="EMBL/GenBank/DDBJ databases">
        <title>Salinarimonas rosea gen. nov., sp. nov., a new member of the a-2 subgroup of the Proteobacteria.</title>
        <authorList>
            <person name="Liu J."/>
        </authorList>
    </citation>
    <scope>NUCLEOTIDE SEQUENCE [LARGE SCALE GENOMIC DNA]</scope>
    <source>
        <strain evidence="2 3">BN140002</strain>
    </source>
</reference>
<feature type="region of interest" description="Disordered" evidence="1">
    <location>
        <begin position="1"/>
        <end position="20"/>
    </location>
</feature>
<evidence type="ECO:0000313" key="3">
    <source>
        <dbReference type="Proteomes" id="UP000323142"/>
    </source>
</evidence>
<evidence type="ECO:0000313" key="2">
    <source>
        <dbReference type="EMBL" id="KAA2244207.1"/>
    </source>
</evidence>
<name>A0A5B2W178_9HYPH</name>
<gene>
    <name evidence="2" type="ORF">F0L46_00735</name>
</gene>
<feature type="region of interest" description="Disordered" evidence="1">
    <location>
        <begin position="72"/>
        <end position="94"/>
    </location>
</feature>
<proteinExistence type="predicted"/>
<accession>A0A5B2W178</accession>
<reference evidence="2 3" key="2">
    <citation type="submission" date="2019-09" db="EMBL/GenBank/DDBJ databases">
        <authorList>
            <person name="Jin C."/>
        </authorList>
    </citation>
    <scope>NUCLEOTIDE SEQUENCE [LARGE SCALE GENOMIC DNA]</scope>
    <source>
        <strain evidence="2 3">BN140002</strain>
    </source>
</reference>
<keyword evidence="3" id="KW-1185">Reference proteome</keyword>
<dbReference type="AlphaFoldDB" id="A0A5B2W178"/>
<dbReference type="EMBL" id="VUOA01000003">
    <property type="protein sequence ID" value="KAA2244207.1"/>
    <property type="molecule type" value="Genomic_DNA"/>
</dbReference>
<evidence type="ECO:0000256" key="1">
    <source>
        <dbReference type="SAM" id="MobiDB-lite"/>
    </source>
</evidence>
<comment type="caution">
    <text evidence="2">The sequence shown here is derived from an EMBL/GenBank/DDBJ whole genome shotgun (WGS) entry which is preliminary data.</text>
</comment>